<evidence type="ECO:0000256" key="1">
    <source>
        <dbReference type="SAM" id="MobiDB-lite"/>
    </source>
</evidence>
<gene>
    <name evidence="3" type="ORF">ADK38_38765</name>
</gene>
<protein>
    <recommendedName>
        <fullName evidence="2">vWA-MoxR associated protein C-terminal domain-containing protein</fullName>
    </recommendedName>
</protein>
<dbReference type="Pfam" id="PF20028">
    <property type="entry name" value="VMAP-C"/>
    <property type="match status" value="1"/>
</dbReference>
<comment type="caution">
    <text evidence="3">The sequence shown here is derived from an EMBL/GenBank/DDBJ whole genome shotgun (WGS) entry which is preliminary data.</text>
</comment>
<evidence type="ECO:0000259" key="2">
    <source>
        <dbReference type="Pfam" id="PF20028"/>
    </source>
</evidence>
<feature type="non-terminal residue" evidence="3">
    <location>
        <position position="1"/>
    </location>
</feature>
<sequence>VHYGWTLSGTDGDEFDTGFRGQDDSGVLREDLAGRLLRPLARAFDWSDRPGRPAALEVRLPIGLFDLPVDRWPVAGRDPLGAQRPVTVRWAERPGPPSSGRQSEDSPRRAHERRWKGIADGPLRLYALHGEDGALRSTITLSELREADPKAVPALFCPAEGPVPEEVLLRVVSAGHGIAVWNRDAAWRYGWREFERGLRGALASVPRPDALPAALHRLRAGANARDPRASWCEDLAVLYDPAPAAEAPPEEEYLCEPL</sequence>
<keyword evidence="4" id="KW-1185">Reference proteome</keyword>
<organism evidence="3 4">
    <name type="scientific">Streptomyces varsoviensis</name>
    <dbReference type="NCBI Taxonomy" id="67373"/>
    <lineage>
        <taxon>Bacteria</taxon>
        <taxon>Bacillati</taxon>
        <taxon>Actinomycetota</taxon>
        <taxon>Actinomycetes</taxon>
        <taxon>Kitasatosporales</taxon>
        <taxon>Streptomycetaceae</taxon>
        <taxon>Streptomyces</taxon>
    </lineage>
</organism>
<dbReference type="Proteomes" id="UP000037020">
    <property type="component" value="Unassembled WGS sequence"/>
</dbReference>
<reference evidence="3 4" key="1">
    <citation type="submission" date="2015-07" db="EMBL/GenBank/DDBJ databases">
        <authorList>
            <person name="Ju K.-S."/>
            <person name="Doroghazi J.R."/>
            <person name="Metcalf W.W."/>
        </authorList>
    </citation>
    <scope>NUCLEOTIDE SEQUENCE [LARGE SCALE GENOMIC DNA]</scope>
    <source>
        <strain evidence="3 4">NRRL B-3589</strain>
    </source>
</reference>
<feature type="region of interest" description="Disordered" evidence="1">
    <location>
        <begin position="85"/>
        <end position="113"/>
    </location>
</feature>
<dbReference type="EMBL" id="LGUT01003659">
    <property type="protein sequence ID" value="KOG85061.1"/>
    <property type="molecule type" value="Genomic_DNA"/>
</dbReference>
<proteinExistence type="predicted"/>
<feature type="domain" description="vWA-MoxR associated protein C-terminal" evidence="2">
    <location>
        <begin position="19"/>
        <end position="240"/>
    </location>
</feature>
<dbReference type="InterPro" id="IPR045450">
    <property type="entry name" value="VMAP_C"/>
</dbReference>
<accession>A0ABR5IVT5</accession>
<evidence type="ECO:0000313" key="3">
    <source>
        <dbReference type="EMBL" id="KOG85061.1"/>
    </source>
</evidence>
<name>A0ABR5IVT5_9ACTN</name>
<evidence type="ECO:0000313" key="4">
    <source>
        <dbReference type="Proteomes" id="UP000037020"/>
    </source>
</evidence>